<dbReference type="Gene3D" id="1.20.5.170">
    <property type="match status" value="1"/>
</dbReference>
<comment type="subcellular location">
    <subcellularLocation>
        <location evidence="1">Nucleus</location>
    </subcellularLocation>
</comment>
<dbReference type="EMBL" id="LNRQ01000001">
    <property type="protein sequence ID" value="KZN11893.1"/>
    <property type="molecule type" value="Genomic_DNA"/>
</dbReference>
<dbReference type="PROSITE" id="PS00036">
    <property type="entry name" value="BZIP_BASIC"/>
    <property type="match status" value="1"/>
</dbReference>
<dbReference type="GO" id="GO:0046983">
    <property type="term" value="F:protein dimerization activity"/>
    <property type="evidence" value="ECO:0007669"/>
    <property type="project" value="UniProtKB-ARBA"/>
</dbReference>
<evidence type="ECO:0000313" key="9">
    <source>
        <dbReference type="EMBL" id="KZN11893.1"/>
    </source>
</evidence>
<dbReference type="GO" id="GO:0005634">
    <property type="term" value="C:nucleus"/>
    <property type="evidence" value="ECO:0007669"/>
    <property type="project" value="UniProtKB-SubCell"/>
</dbReference>
<keyword evidence="6" id="KW-0175">Coiled coil</keyword>
<evidence type="ECO:0000256" key="3">
    <source>
        <dbReference type="ARBA" id="ARBA00023125"/>
    </source>
</evidence>
<evidence type="ECO:0000259" key="8">
    <source>
        <dbReference type="PROSITE" id="PS50217"/>
    </source>
</evidence>
<evidence type="ECO:0000256" key="1">
    <source>
        <dbReference type="ARBA" id="ARBA00004123"/>
    </source>
</evidence>
<evidence type="ECO:0000256" key="2">
    <source>
        <dbReference type="ARBA" id="ARBA00023015"/>
    </source>
</evidence>
<keyword evidence="3" id="KW-0238">DNA-binding</keyword>
<dbReference type="PROSITE" id="PS50217">
    <property type="entry name" value="BZIP"/>
    <property type="match status" value="1"/>
</dbReference>
<dbReference type="InterPro" id="IPR004827">
    <property type="entry name" value="bZIP"/>
</dbReference>
<dbReference type="FunFam" id="1.20.5.170:FF:000020">
    <property type="entry name" value="BZIP transcription factor"/>
    <property type="match status" value="1"/>
</dbReference>
<reference evidence="9" key="1">
    <citation type="journal article" date="2016" name="Nat. Genet.">
        <title>A high-quality carrot genome assembly provides new insights into carotenoid accumulation and asterid genome evolution.</title>
        <authorList>
            <person name="Iorizzo M."/>
            <person name="Ellison S."/>
            <person name="Senalik D."/>
            <person name="Zeng P."/>
            <person name="Satapoomin P."/>
            <person name="Huang J."/>
            <person name="Bowman M."/>
            <person name="Iovene M."/>
            <person name="Sanseverino W."/>
            <person name="Cavagnaro P."/>
            <person name="Yildiz M."/>
            <person name="Macko-Podgorni A."/>
            <person name="Moranska E."/>
            <person name="Grzebelus E."/>
            <person name="Grzebelus D."/>
            <person name="Ashrafi H."/>
            <person name="Zheng Z."/>
            <person name="Cheng S."/>
            <person name="Spooner D."/>
            <person name="Van Deynze A."/>
            <person name="Simon P."/>
        </authorList>
    </citation>
    <scope>NUCLEOTIDE SEQUENCE [LARGE SCALE GENOMIC DNA]</scope>
    <source>
        <tissue evidence="9">Leaf</tissue>
    </source>
</reference>
<keyword evidence="5" id="KW-0539">Nucleus</keyword>
<dbReference type="SUPFAM" id="SSF57959">
    <property type="entry name" value="Leucine zipper domain"/>
    <property type="match status" value="1"/>
</dbReference>
<protein>
    <recommendedName>
        <fullName evidence="8">BZIP domain-containing protein</fullName>
    </recommendedName>
</protein>
<dbReference type="GO" id="GO:0003677">
    <property type="term" value="F:DNA binding"/>
    <property type="evidence" value="ECO:0007669"/>
    <property type="project" value="UniProtKB-KW"/>
</dbReference>
<name>A0A162BA88_DAUCS</name>
<feature type="compositionally biased region" description="Polar residues" evidence="7">
    <location>
        <begin position="150"/>
        <end position="162"/>
    </location>
</feature>
<proteinExistence type="predicted"/>
<evidence type="ECO:0000256" key="5">
    <source>
        <dbReference type="ARBA" id="ARBA00023242"/>
    </source>
</evidence>
<gene>
    <name evidence="9" type="ORF">DCAR_004549</name>
</gene>
<organism evidence="9">
    <name type="scientific">Daucus carota subsp. sativus</name>
    <name type="common">Carrot</name>
    <dbReference type="NCBI Taxonomy" id="79200"/>
    <lineage>
        <taxon>Eukaryota</taxon>
        <taxon>Viridiplantae</taxon>
        <taxon>Streptophyta</taxon>
        <taxon>Embryophyta</taxon>
        <taxon>Tracheophyta</taxon>
        <taxon>Spermatophyta</taxon>
        <taxon>Magnoliopsida</taxon>
        <taxon>eudicotyledons</taxon>
        <taxon>Gunneridae</taxon>
        <taxon>Pentapetalae</taxon>
        <taxon>asterids</taxon>
        <taxon>campanulids</taxon>
        <taxon>Apiales</taxon>
        <taxon>Apiaceae</taxon>
        <taxon>Apioideae</taxon>
        <taxon>Scandiceae</taxon>
        <taxon>Daucinae</taxon>
        <taxon>Daucus</taxon>
        <taxon>Daucus sect. Daucus</taxon>
    </lineage>
</organism>
<keyword evidence="4" id="KW-0804">Transcription</keyword>
<dbReference type="PANTHER" id="PTHR47693:SF1">
    <property type="entry name" value="BZIP TRANSCRIPTION FACTOR RISBZ3"/>
    <property type="match status" value="1"/>
</dbReference>
<evidence type="ECO:0000256" key="4">
    <source>
        <dbReference type="ARBA" id="ARBA00023163"/>
    </source>
</evidence>
<keyword evidence="2" id="KW-0805">Transcription regulation</keyword>
<dbReference type="GO" id="GO:0003700">
    <property type="term" value="F:DNA-binding transcription factor activity"/>
    <property type="evidence" value="ECO:0007669"/>
    <property type="project" value="InterPro"/>
</dbReference>
<dbReference type="Pfam" id="PF00170">
    <property type="entry name" value="bZIP_1"/>
    <property type="match status" value="1"/>
</dbReference>
<dbReference type="SMART" id="SM00338">
    <property type="entry name" value="BRLZ"/>
    <property type="match status" value="1"/>
</dbReference>
<dbReference type="AlphaFoldDB" id="A0A162BA88"/>
<accession>A0A162BA88</accession>
<dbReference type="PANTHER" id="PTHR47693">
    <property type="entry name" value="BZIP TRANSCRIPTION FACTOR RISBZ3-RELATED"/>
    <property type="match status" value="1"/>
</dbReference>
<dbReference type="OMA" id="PTITVCG"/>
<evidence type="ECO:0000256" key="7">
    <source>
        <dbReference type="SAM" id="MobiDB-lite"/>
    </source>
</evidence>
<dbReference type="Gramene" id="KZN11893">
    <property type="protein sequence ID" value="KZN11893"/>
    <property type="gene ID" value="DCAR_004549"/>
</dbReference>
<comment type="caution">
    <text evidence="9">The sequence shown here is derived from an EMBL/GenBank/DDBJ whole genome shotgun (WGS) entry which is preliminary data.</text>
</comment>
<sequence length="368" mass="40211">MNRVSSEIDLEDIFKHSISDEVAGTDDHKNVKIRRMSRGGFADIFKHSISDEVAGTDDHKNVKIRRMSRGGFADSSDAGGLFRVDELADLPSFPFPNQEIMNGFSSCTEVTGAPLWSQSYSTPKHSCVTATMDSQSSICAGSPTSATNYLPKSGDNQAVGVTSGSSHDLSDDDDLDTEAGPCEQSDQVDVKRIKRMVSNRESARRSRRRKQAHLADLEQQVDQLCGENSTLFKNLTNANQQFKDANMNNRVLKSDVEALRAKVKLAEDMVTRGSLTSSISNLLQNHLNTPHSFGTHNMDRVGNVSPTITVCGDNSSYHGLTGSAQTSTMEHDNVEHFNGIVDNGIMNEAVSCASEIWPWGPHVPTMSK</sequence>
<evidence type="ECO:0000256" key="6">
    <source>
        <dbReference type="SAM" id="Coils"/>
    </source>
</evidence>
<feature type="coiled-coil region" evidence="6">
    <location>
        <begin position="200"/>
        <end position="269"/>
    </location>
</feature>
<feature type="region of interest" description="Disordered" evidence="7">
    <location>
        <begin position="150"/>
        <end position="182"/>
    </location>
</feature>
<feature type="domain" description="BZIP" evidence="8">
    <location>
        <begin position="189"/>
        <end position="243"/>
    </location>
</feature>
<dbReference type="InterPro" id="IPR046347">
    <property type="entry name" value="bZIP_sf"/>
</dbReference>
<dbReference type="STRING" id="79200.A0A162BA88"/>
<dbReference type="InterPro" id="IPR044168">
    <property type="entry name" value="RISBZ3/4/5"/>
</dbReference>